<evidence type="ECO:0000256" key="1">
    <source>
        <dbReference type="SAM" id="MobiDB-lite"/>
    </source>
</evidence>
<evidence type="ECO:0000313" key="2">
    <source>
        <dbReference type="EMBL" id="KAJ4486995.1"/>
    </source>
</evidence>
<evidence type="ECO:0000313" key="3">
    <source>
        <dbReference type="Proteomes" id="UP001150217"/>
    </source>
</evidence>
<sequence length="332" mass="36327">MALFETFSNTSTESLLGTQYLSVSRRDSAPASPMSSTFFDSDPLARSISPVPSNYALYARSRPTSTDSSFFDFQSFAPAASNQHQVSAAVNDSTVLMNQLAGALRRVEENSQISPLIDDKASFMSKQTTRSRVIRRSDVVVEAIAEGEQGRLSMSADTEDQAEKKRKNRRFLPKFLRRAMSTSGALNAQILDRKNAFSKPGSSPLTPSSRANTVSSSVSKGKGKAHSMFRFRGHQVDPSCEKPVQAPPPPLVLPDEIFQRRRQVRRSGSFAGFSTSPFAPSSPVVFRHHGLFSNTFAEPVGADGDEDELDALTLEATALSAQIGQRWMYAED</sequence>
<feature type="compositionally biased region" description="Polar residues" evidence="1">
    <location>
        <begin position="200"/>
        <end position="213"/>
    </location>
</feature>
<accession>A0ABQ8VCF7</accession>
<dbReference type="Proteomes" id="UP001150217">
    <property type="component" value="Unassembled WGS sequence"/>
</dbReference>
<feature type="region of interest" description="Disordered" evidence="1">
    <location>
        <begin position="197"/>
        <end position="224"/>
    </location>
</feature>
<reference evidence="2" key="1">
    <citation type="submission" date="2022-08" db="EMBL/GenBank/DDBJ databases">
        <title>A Global Phylogenomic Analysis of the Shiitake Genus Lentinula.</title>
        <authorList>
            <consortium name="DOE Joint Genome Institute"/>
            <person name="Sierra-Patev S."/>
            <person name="Min B."/>
            <person name="Naranjo-Ortiz M."/>
            <person name="Looney B."/>
            <person name="Konkel Z."/>
            <person name="Slot J.C."/>
            <person name="Sakamoto Y."/>
            <person name="Steenwyk J.L."/>
            <person name="Rokas A."/>
            <person name="Carro J."/>
            <person name="Camarero S."/>
            <person name="Ferreira P."/>
            <person name="Molpeceres G."/>
            <person name="Ruiz-Duenas F.J."/>
            <person name="Serrano A."/>
            <person name="Henrissat B."/>
            <person name="Drula E."/>
            <person name="Hughes K.W."/>
            <person name="Mata J.L."/>
            <person name="Ishikawa N.K."/>
            <person name="Vargas-Isla R."/>
            <person name="Ushijima S."/>
            <person name="Smith C.A."/>
            <person name="Ahrendt S."/>
            <person name="Andreopoulos W."/>
            <person name="He G."/>
            <person name="Labutti K."/>
            <person name="Lipzen A."/>
            <person name="Ng V."/>
            <person name="Riley R."/>
            <person name="Sandor L."/>
            <person name="Barry K."/>
            <person name="Martinez A.T."/>
            <person name="Xiao Y."/>
            <person name="Gibbons J.G."/>
            <person name="Terashima K."/>
            <person name="Grigoriev I.V."/>
            <person name="Hibbett D.S."/>
        </authorList>
    </citation>
    <scope>NUCLEOTIDE SEQUENCE</scope>
    <source>
        <strain evidence="2">RHP3577 ss4</strain>
    </source>
</reference>
<organism evidence="2 3">
    <name type="scientific">Lentinula lateritia</name>
    <dbReference type="NCBI Taxonomy" id="40482"/>
    <lineage>
        <taxon>Eukaryota</taxon>
        <taxon>Fungi</taxon>
        <taxon>Dikarya</taxon>
        <taxon>Basidiomycota</taxon>
        <taxon>Agaricomycotina</taxon>
        <taxon>Agaricomycetes</taxon>
        <taxon>Agaricomycetidae</taxon>
        <taxon>Agaricales</taxon>
        <taxon>Marasmiineae</taxon>
        <taxon>Omphalotaceae</taxon>
        <taxon>Lentinula</taxon>
    </lineage>
</organism>
<protein>
    <submittedName>
        <fullName evidence="2">Uncharacterized protein</fullName>
    </submittedName>
</protein>
<keyword evidence="3" id="KW-1185">Reference proteome</keyword>
<proteinExistence type="predicted"/>
<feature type="region of interest" description="Disordered" evidence="1">
    <location>
        <begin position="150"/>
        <end position="171"/>
    </location>
</feature>
<gene>
    <name evidence="2" type="ORF">C8R41DRAFT_416701</name>
</gene>
<dbReference type="EMBL" id="JANVFT010000048">
    <property type="protein sequence ID" value="KAJ4486995.1"/>
    <property type="molecule type" value="Genomic_DNA"/>
</dbReference>
<name>A0ABQ8VCF7_9AGAR</name>
<comment type="caution">
    <text evidence="2">The sequence shown here is derived from an EMBL/GenBank/DDBJ whole genome shotgun (WGS) entry which is preliminary data.</text>
</comment>